<sequence>MAGTVRNIFEAEAIALMREALELLDSGGGSDAAATLQHAIDIAESQPPMREGDRLDPETMTRILGPLDLAPMGHHLAAYPAKDWRTQGAPVADRGDWIHH</sequence>
<evidence type="ECO:0000313" key="2">
    <source>
        <dbReference type="Proteomes" id="UP000076088"/>
    </source>
</evidence>
<proteinExistence type="predicted"/>
<organism evidence="1 2">
    <name type="scientific">Sphingopyxis macrogoltabida</name>
    <name type="common">Sphingomonas macrogoltabidus</name>
    <dbReference type="NCBI Taxonomy" id="33050"/>
    <lineage>
        <taxon>Bacteria</taxon>
        <taxon>Pseudomonadati</taxon>
        <taxon>Pseudomonadota</taxon>
        <taxon>Alphaproteobacteria</taxon>
        <taxon>Sphingomonadales</taxon>
        <taxon>Sphingomonadaceae</taxon>
        <taxon>Sphingopyxis</taxon>
    </lineage>
</organism>
<dbReference type="KEGG" id="smaz:LH19_27555"/>
<geneLocation type="plasmid" evidence="1 2">
    <name>unnamed1</name>
</geneLocation>
<accession>A0AAC9AZS9</accession>
<reference evidence="1 2" key="2">
    <citation type="journal article" date="2016" name="Genome Announc.">
        <title>Complete Genome Sequence of Sphingopyxis macrogoltabida Strain 203N (NBRC 111659), a Polyethylene Glycol Degrader.</title>
        <authorList>
            <person name="Ohtsubo Y."/>
            <person name="Nonoyama S."/>
            <person name="Nagata Y."/>
            <person name="Numata M."/>
            <person name="Tsuchikane K."/>
            <person name="Hosoyama A."/>
            <person name="Yamazoe A."/>
            <person name="Tsuda M."/>
            <person name="Fujita N."/>
            <person name="Kawai F."/>
        </authorList>
    </citation>
    <scope>NUCLEOTIDE SEQUENCE [LARGE SCALE GENOMIC DNA]</scope>
    <source>
        <strain evidence="1 2">203N</strain>
    </source>
</reference>
<evidence type="ECO:0000313" key="1">
    <source>
        <dbReference type="EMBL" id="AMU92794.1"/>
    </source>
</evidence>
<protein>
    <submittedName>
        <fullName evidence="1">Uncharacterized protein</fullName>
    </submittedName>
</protein>
<keyword evidence="1" id="KW-0614">Plasmid</keyword>
<dbReference type="RefSeq" id="WP_054735208.1">
    <property type="nucleotide sequence ID" value="NZ_CP009430.1"/>
</dbReference>
<dbReference type="AlphaFoldDB" id="A0AAC9AZS9"/>
<name>A0AAC9AZS9_SPHMC</name>
<dbReference type="EMBL" id="CP013345">
    <property type="protein sequence ID" value="AMU92794.1"/>
    <property type="molecule type" value="Genomic_DNA"/>
</dbReference>
<reference evidence="2" key="1">
    <citation type="submission" date="2015-11" db="EMBL/GenBank/DDBJ databases">
        <title>Complete genome sequence of a polyethylene-glycol degrader Sphingopyxis macrogoltabida 203N (NBRC 111659).</title>
        <authorList>
            <person name="Yoshiyuki O."/>
            <person name="Shouta N."/>
            <person name="Nagata Y."/>
            <person name="Numata M."/>
            <person name="Tsuchikane K."/>
            <person name="Hosoyama A."/>
            <person name="Yamazoe A."/>
            <person name="Tsuda M."/>
            <person name="Fujita N."/>
            <person name="Kawai F."/>
        </authorList>
    </citation>
    <scope>NUCLEOTIDE SEQUENCE [LARGE SCALE GENOMIC DNA]</scope>
    <source>
        <strain evidence="2">203N</strain>
        <plasmid evidence="2">unnamed1</plasmid>
    </source>
</reference>
<keyword evidence="2" id="KW-1185">Reference proteome</keyword>
<gene>
    <name evidence="1" type="ORF">ATM17_31540</name>
</gene>
<dbReference type="Proteomes" id="UP000076088">
    <property type="component" value="Plasmid unnamed1"/>
</dbReference>